<dbReference type="GeneTree" id="ENSGT00940000155864"/>
<dbReference type="GO" id="GO:0015031">
    <property type="term" value="P:protein transport"/>
    <property type="evidence" value="ECO:0007669"/>
    <property type="project" value="UniProtKB-KW"/>
</dbReference>
<comment type="subcellular location">
    <subcellularLocation>
        <location evidence="17">Cytoplasmic vesicle</location>
        <location evidence="17">Autophagosome membrane</location>
        <topology evidence="17">Peripheral membrane protein</topology>
        <orientation evidence="17">Cytoplasmic side</orientation>
    </subcellularLocation>
    <subcellularLocation>
        <location evidence="16">Cytoplasmic vesicle</location>
        <location evidence="16">Phagosome membrane</location>
        <topology evidence="16">Peripheral membrane protein</topology>
        <orientation evidence="16">Cytoplasmic side</orientation>
    </subcellularLocation>
    <subcellularLocation>
        <location evidence="1">Late endosome membrane</location>
        <topology evidence="1">Peripheral membrane protein</topology>
        <orientation evidence="1">Cytoplasmic side</orientation>
    </subcellularLocation>
    <subcellularLocation>
        <location evidence="2">Lipid droplet</location>
    </subcellularLocation>
    <subcellularLocation>
        <location evidence="3">Lysosome membrane</location>
        <topology evidence="3">Peripheral membrane protein</topology>
        <orientation evidence="3">Cytoplasmic side</orientation>
    </subcellularLocation>
    <subcellularLocation>
        <location evidence="15">Melanosome membrane</location>
        <topology evidence="15">Peripheral membrane protein</topology>
        <orientation evidence="15">Cytoplasmic side</orientation>
    </subcellularLocation>
</comment>
<keyword evidence="13" id="KW-0449">Lipoprotein</keyword>
<keyword evidence="6" id="KW-0488">Methylation</keyword>
<keyword evidence="7" id="KW-0551">Lipid droplet</keyword>
<evidence type="ECO:0000256" key="17">
    <source>
        <dbReference type="ARBA" id="ARBA00037866"/>
    </source>
</evidence>
<keyword evidence="10" id="KW-0653">Protein transport</keyword>
<dbReference type="PANTHER" id="PTHR47981:SF13">
    <property type="entry name" value="RAS-RELATED PROTEIN RAB-7A"/>
    <property type="match status" value="1"/>
</dbReference>
<evidence type="ECO:0000256" key="7">
    <source>
        <dbReference type="ARBA" id="ARBA00022677"/>
    </source>
</evidence>
<evidence type="ECO:0000256" key="5">
    <source>
        <dbReference type="ARBA" id="ARBA00022448"/>
    </source>
</evidence>
<evidence type="ECO:0000256" key="2">
    <source>
        <dbReference type="ARBA" id="ARBA00004502"/>
    </source>
</evidence>
<dbReference type="InterPro" id="IPR027417">
    <property type="entry name" value="P-loop_NTPase"/>
</dbReference>
<keyword evidence="12" id="KW-0472">Membrane</keyword>
<evidence type="ECO:0000313" key="21">
    <source>
        <dbReference type="Proteomes" id="UP000694415"/>
    </source>
</evidence>
<dbReference type="GO" id="GO:0000421">
    <property type="term" value="C:autophagosome membrane"/>
    <property type="evidence" value="ECO:0007669"/>
    <property type="project" value="UniProtKB-SubCell"/>
</dbReference>
<evidence type="ECO:0000256" key="13">
    <source>
        <dbReference type="ARBA" id="ARBA00023288"/>
    </source>
</evidence>
<evidence type="ECO:0000256" key="19">
    <source>
        <dbReference type="ARBA" id="ARBA00047660"/>
    </source>
</evidence>
<evidence type="ECO:0000313" key="20">
    <source>
        <dbReference type="Ensembl" id="ENSMSIP00000025128.1"/>
    </source>
</evidence>
<evidence type="ECO:0000256" key="1">
    <source>
        <dbReference type="ARBA" id="ARBA00004492"/>
    </source>
</evidence>
<dbReference type="GO" id="GO:0030670">
    <property type="term" value="C:phagocytic vesicle membrane"/>
    <property type="evidence" value="ECO:0007669"/>
    <property type="project" value="UniProtKB-SubCell"/>
</dbReference>
<dbReference type="GO" id="GO:0003925">
    <property type="term" value="F:G protein activity"/>
    <property type="evidence" value="ECO:0007669"/>
    <property type="project" value="UniProtKB-EC"/>
</dbReference>
<keyword evidence="5" id="KW-0813">Transport</keyword>
<evidence type="ECO:0000256" key="12">
    <source>
        <dbReference type="ARBA" id="ARBA00023136"/>
    </source>
</evidence>
<sequence length="222" mass="25393">MTSRKNVLLKGMILGDYGIGKAYLRNQHVNKLSSQYKATYFLTKDVMVDYRIFTMHIWDTAGQKWFQFLGVAFYRSSDCILVFDVTRDKLLIQASPWDPKNFPFVVFGNKIGLKDKASDHKESTQAWCYKNNFFLEALRAMSFLLTTAFIVSHKFGYDVPSFSLNSIKPFISFFISPLTKLSLSSASMCTCAFHCFCWYLRPALVRGDLIGCIGLFQSSCIC</sequence>
<evidence type="ECO:0000256" key="15">
    <source>
        <dbReference type="ARBA" id="ARBA00037798"/>
    </source>
</evidence>
<evidence type="ECO:0000256" key="14">
    <source>
        <dbReference type="ARBA" id="ARBA00023289"/>
    </source>
</evidence>
<evidence type="ECO:0000256" key="4">
    <source>
        <dbReference type="ARBA" id="ARBA00006270"/>
    </source>
</evidence>
<dbReference type="PRINTS" id="PR00449">
    <property type="entry name" value="RASTRNSFRMNG"/>
</dbReference>
<evidence type="ECO:0000256" key="8">
    <source>
        <dbReference type="ARBA" id="ARBA00022741"/>
    </source>
</evidence>
<dbReference type="Gene3D" id="3.40.50.300">
    <property type="entry name" value="P-loop containing nucleotide triphosphate hydrolases"/>
    <property type="match status" value="1"/>
</dbReference>
<dbReference type="Proteomes" id="UP000694415">
    <property type="component" value="Unplaced"/>
</dbReference>
<keyword evidence="9" id="KW-0967">Endosome</keyword>
<evidence type="ECO:0000256" key="9">
    <source>
        <dbReference type="ARBA" id="ARBA00022753"/>
    </source>
</evidence>
<comment type="catalytic activity">
    <reaction evidence="19">
        <text>GTP + H2O = GDP + phosphate + H(+)</text>
        <dbReference type="Rhea" id="RHEA:19669"/>
        <dbReference type="ChEBI" id="CHEBI:15377"/>
        <dbReference type="ChEBI" id="CHEBI:15378"/>
        <dbReference type="ChEBI" id="CHEBI:37565"/>
        <dbReference type="ChEBI" id="CHEBI:43474"/>
        <dbReference type="ChEBI" id="CHEBI:58189"/>
        <dbReference type="EC" id="3.6.5.2"/>
    </reaction>
    <physiologicalReaction direction="left-to-right" evidence="19">
        <dbReference type="Rhea" id="RHEA:19670"/>
    </physiologicalReaction>
</comment>
<comment type="similarity">
    <text evidence="4">Belongs to the small GTPase superfamily. Rab family.</text>
</comment>
<protein>
    <recommendedName>
        <fullName evidence="18">Ras-related protein Rab-7a</fullName>
    </recommendedName>
</protein>
<keyword evidence="11" id="KW-0342">GTP-binding</keyword>
<evidence type="ECO:0000256" key="16">
    <source>
        <dbReference type="ARBA" id="ARBA00037824"/>
    </source>
</evidence>
<dbReference type="GO" id="GO:0005811">
    <property type="term" value="C:lipid droplet"/>
    <property type="evidence" value="ECO:0007669"/>
    <property type="project" value="UniProtKB-SubCell"/>
</dbReference>
<dbReference type="AlphaFoldDB" id="A0A8C6MZZ6"/>
<dbReference type="SMART" id="SM00175">
    <property type="entry name" value="RAB"/>
    <property type="match status" value="1"/>
</dbReference>
<dbReference type="GO" id="GO:0005765">
    <property type="term" value="C:lysosomal membrane"/>
    <property type="evidence" value="ECO:0007669"/>
    <property type="project" value="UniProtKB-SubCell"/>
</dbReference>
<keyword evidence="14" id="KW-0636">Prenylation</keyword>
<reference evidence="20" key="1">
    <citation type="submission" date="2025-08" db="UniProtKB">
        <authorList>
            <consortium name="Ensembl"/>
        </authorList>
    </citation>
    <scope>IDENTIFICATION</scope>
</reference>
<dbReference type="Pfam" id="PF00071">
    <property type="entry name" value="Ras"/>
    <property type="match status" value="1"/>
</dbReference>
<dbReference type="GO" id="GO:0008333">
    <property type="term" value="P:endosome to lysosome transport"/>
    <property type="evidence" value="ECO:0007669"/>
    <property type="project" value="TreeGrafter"/>
</dbReference>
<evidence type="ECO:0000256" key="11">
    <source>
        <dbReference type="ARBA" id="ARBA00023134"/>
    </source>
</evidence>
<dbReference type="InterPro" id="IPR001806">
    <property type="entry name" value="Small_GTPase"/>
</dbReference>
<proteinExistence type="inferred from homology"/>
<evidence type="ECO:0000256" key="10">
    <source>
        <dbReference type="ARBA" id="ARBA00022927"/>
    </source>
</evidence>
<accession>A0A8C6MZZ6</accession>
<evidence type="ECO:0000256" key="6">
    <source>
        <dbReference type="ARBA" id="ARBA00022481"/>
    </source>
</evidence>
<dbReference type="PANTHER" id="PTHR47981">
    <property type="entry name" value="RAB FAMILY"/>
    <property type="match status" value="1"/>
</dbReference>
<dbReference type="GO" id="GO:0090385">
    <property type="term" value="P:phagosome-lysosome fusion"/>
    <property type="evidence" value="ECO:0007669"/>
    <property type="project" value="TreeGrafter"/>
</dbReference>
<name>A0A8C6MZZ6_MUSSI</name>
<evidence type="ECO:0000256" key="18">
    <source>
        <dbReference type="ARBA" id="ARBA00039497"/>
    </source>
</evidence>
<organism evidence="20 21">
    <name type="scientific">Mus spicilegus</name>
    <name type="common">Mound-building mouse</name>
    <dbReference type="NCBI Taxonomy" id="10103"/>
    <lineage>
        <taxon>Eukaryota</taxon>
        <taxon>Metazoa</taxon>
        <taxon>Chordata</taxon>
        <taxon>Craniata</taxon>
        <taxon>Vertebrata</taxon>
        <taxon>Euteleostomi</taxon>
        <taxon>Mammalia</taxon>
        <taxon>Eutheria</taxon>
        <taxon>Euarchontoglires</taxon>
        <taxon>Glires</taxon>
        <taxon>Rodentia</taxon>
        <taxon>Myomorpha</taxon>
        <taxon>Muroidea</taxon>
        <taxon>Muridae</taxon>
        <taxon>Murinae</taxon>
        <taxon>Mus</taxon>
        <taxon>Mus</taxon>
    </lineage>
</organism>
<evidence type="ECO:0000256" key="3">
    <source>
        <dbReference type="ARBA" id="ARBA00004630"/>
    </source>
</evidence>
<dbReference type="GO" id="GO:0005525">
    <property type="term" value="F:GTP binding"/>
    <property type="evidence" value="ECO:0007669"/>
    <property type="project" value="UniProtKB-KW"/>
</dbReference>
<dbReference type="GO" id="GO:0033162">
    <property type="term" value="C:melanosome membrane"/>
    <property type="evidence" value="ECO:0007669"/>
    <property type="project" value="UniProtKB-SubCell"/>
</dbReference>
<dbReference type="Ensembl" id="ENSMSIT00000031724.1">
    <property type="protein sequence ID" value="ENSMSIP00000025128.1"/>
    <property type="gene ID" value="ENSMSIG00000021235.1"/>
</dbReference>
<dbReference type="GO" id="GO:0031902">
    <property type="term" value="C:late endosome membrane"/>
    <property type="evidence" value="ECO:0007669"/>
    <property type="project" value="UniProtKB-SubCell"/>
</dbReference>
<keyword evidence="8" id="KW-0547">Nucleotide-binding</keyword>
<keyword evidence="21" id="KW-1185">Reference proteome</keyword>
<reference evidence="20" key="2">
    <citation type="submission" date="2025-09" db="UniProtKB">
        <authorList>
            <consortium name="Ensembl"/>
        </authorList>
    </citation>
    <scope>IDENTIFICATION</scope>
</reference>
<dbReference type="SUPFAM" id="SSF52540">
    <property type="entry name" value="P-loop containing nucleoside triphosphate hydrolases"/>
    <property type="match status" value="1"/>
</dbReference>